<feature type="compositionally biased region" description="Pro residues" evidence="3">
    <location>
        <begin position="65"/>
        <end position="92"/>
    </location>
</feature>
<dbReference type="InterPro" id="IPR035979">
    <property type="entry name" value="RBD_domain_sf"/>
</dbReference>
<dbReference type="FunCoup" id="A0A1Z5JXH5">
    <property type="interactions" value="8"/>
</dbReference>
<dbReference type="InParanoid" id="A0A1Z5JXH5"/>
<accession>A0A1Z5JXH5</accession>
<evidence type="ECO:0000256" key="3">
    <source>
        <dbReference type="SAM" id="MobiDB-lite"/>
    </source>
</evidence>
<evidence type="ECO:0000259" key="4">
    <source>
        <dbReference type="PROSITE" id="PS50102"/>
    </source>
</evidence>
<evidence type="ECO:0000313" key="6">
    <source>
        <dbReference type="Proteomes" id="UP000198406"/>
    </source>
</evidence>
<feature type="domain" description="RRM" evidence="4">
    <location>
        <begin position="118"/>
        <end position="195"/>
    </location>
</feature>
<evidence type="ECO:0000256" key="1">
    <source>
        <dbReference type="ARBA" id="ARBA00022884"/>
    </source>
</evidence>
<dbReference type="Pfam" id="PF00076">
    <property type="entry name" value="RRM_1"/>
    <property type="match status" value="1"/>
</dbReference>
<dbReference type="SMART" id="SM00360">
    <property type="entry name" value="RRM"/>
    <property type="match status" value="1"/>
</dbReference>
<dbReference type="OrthoDB" id="1749473at2759"/>
<comment type="caution">
    <text evidence="5">The sequence shown here is derived from an EMBL/GenBank/DDBJ whole genome shotgun (WGS) entry which is preliminary data.</text>
</comment>
<dbReference type="PANTHER" id="PTHR47640:SF11">
    <property type="entry name" value="RNA-BINDING PROTEIN 42"/>
    <property type="match status" value="1"/>
</dbReference>
<name>A0A1Z5JXH5_FISSO</name>
<protein>
    <recommendedName>
        <fullName evidence="4">RRM domain-containing protein</fullName>
    </recommendedName>
</protein>
<proteinExistence type="predicted"/>
<sequence>MADEDELDAFFDEVEEVAEQVVKETENCSEVEQPTTKKPKIVRGVVVAAASAATSNVTVNQPIASPNPPPTEVPPPPPPAKTTLPIPPPPGPKKPHIRQAAGKTWEDHKLADWPDNDFRLFVGNLGNEVSDDMLLEHFQKYTSTQRAAIIREPSGKSKGYGFVSFSDPLQFAKALREMEQTWLGARPIRVKRSNWKEREVNKQKNKRNR</sequence>
<keyword evidence="1 2" id="KW-0694">RNA-binding</keyword>
<dbReference type="InterPro" id="IPR050825">
    <property type="entry name" value="RBM42_RBP45_47-like"/>
</dbReference>
<dbReference type="InterPro" id="IPR012677">
    <property type="entry name" value="Nucleotide-bd_a/b_plait_sf"/>
</dbReference>
<dbReference type="AlphaFoldDB" id="A0A1Z5JXH5"/>
<dbReference type="Gene3D" id="3.30.70.330">
    <property type="match status" value="1"/>
</dbReference>
<dbReference type="PROSITE" id="PS50102">
    <property type="entry name" value="RRM"/>
    <property type="match status" value="1"/>
</dbReference>
<reference evidence="5 6" key="1">
    <citation type="journal article" date="2015" name="Plant Cell">
        <title>Oil accumulation by the oleaginous diatom Fistulifera solaris as revealed by the genome and transcriptome.</title>
        <authorList>
            <person name="Tanaka T."/>
            <person name="Maeda Y."/>
            <person name="Veluchamy A."/>
            <person name="Tanaka M."/>
            <person name="Abida H."/>
            <person name="Marechal E."/>
            <person name="Bowler C."/>
            <person name="Muto M."/>
            <person name="Sunaga Y."/>
            <person name="Tanaka M."/>
            <person name="Yoshino T."/>
            <person name="Taniguchi T."/>
            <person name="Fukuda Y."/>
            <person name="Nemoto M."/>
            <person name="Matsumoto M."/>
            <person name="Wong P.S."/>
            <person name="Aburatani S."/>
            <person name="Fujibuchi W."/>
        </authorList>
    </citation>
    <scope>NUCLEOTIDE SEQUENCE [LARGE SCALE GENOMIC DNA]</scope>
    <source>
        <strain evidence="5 6">JPCC DA0580</strain>
    </source>
</reference>
<dbReference type="PANTHER" id="PTHR47640">
    <property type="entry name" value="TRNA SELENOCYSTEINE 1-ASSOCIATED PROTEIN 1-RELATED-RELATED"/>
    <property type="match status" value="1"/>
</dbReference>
<organism evidence="5 6">
    <name type="scientific">Fistulifera solaris</name>
    <name type="common">Oleaginous diatom</name>
    <dbReference type="NCBI Taxonomy" id="1519565"/>
    <lineage>
        <taxon>Eukaryota</taxon>
        <taxon>Sar</taxon>
        <taxon>Stramenopiles</taxon>
        <taxon>Ochrophyta</taxon>
        <taxon>Bacillariophyta</taxon>
        <taxon>Bacillariophyceae</taxon>
        <taxon>Bacillariophycidae</taxon>
        <taxon>Naviculales</taxon>
        <taxon>Naviculaceae</taxon>
        <taxon>Fistulifera</taxon>
    </lineage>
</organism>
<gene>
    <name evidence="5" type="ORF">FisN_10Hu237</name>
</gene>
<dbReference type="GO" id="GO:0003729">
    <property type="term" value="F:mRNA binding"/>
    <property type="evidence" value="ECO:0007669"/>
    <property type="project" value="InterPro"/>
</dbReference>
<feature type="region of interest" description="Disordered" evidence="3">
    <location>
        <begin position="53"/>
        <end position="104"/>
    </location>
</feature>
<dbReference type="EMBL" id="BDSP01000131">
    <property type="protein sequence ID" value="GAX18562.1"/>
    <property type="molecule type" value="Genomic_DNA"/>
</dbReference>
<dbReference type="SUPFAM" id="SSF54928">
    <property type="entry name" value="RNA-binding domain, RBD"/>
    <property type="match status" value="1"/>
</dbReference>
<dbReference type="Proteomes" id="UP000198406">
    <property type="component" value="Unassembled WGS sequence"/>
</dbReference>
<keyword evidence="6" id="KW-1185">Reference proteome</keyword>
<evidence type="ECO:0000256" key="2">
    <source>
        <dbReference type="PROSITE-ProRule" id="PRU00176"/>
    </source>
</evidence>
<dbReference type="InterPro" id="IPR000504">
    <property type="entry name" value="RRM_dom"/>
</dbReference>
<evidence type="ECO:0000313" key="5">
    <source>
        <dbReference type="EMBL" id="GAX18562.1"/>
    </source>
</evidence>